<dbReference type="SUPFAM" id="SSF55186">
    <property type="entry name" value="ThrRS/AlaRS common domain"/>
    <property type="match status" value="1"/>
</dbReference>
<dbReference type="Pfam" id="PF07973">
    <property type="entry name" value="tRNA_SAD"/>
    <property type="match status" value="1"/>
</dbReference>
<evidence type="ECO:0000256" key="3">
    <source>
        <dbReference type="ARBA" id="ARBA00008429"/>
    </source>
</evidence>
<dbReference type="PROSITE" id="PS50860">
    <property type="entry name" value="AA_TRNA_LIGASE_II_ALA"/>
    <property type="match status" value="1"/>
</dbReference>
<comment type="function">
    <text evidence="8">Functions in trans to edit the amino acid moiety from incorrectly charged tRNA(Ala).</text>
</comment>
<comment type="subcellular location">
    <subcellularLocation>
        <location evidence="2">Cytoplasm</location>
    </subcellularLocation>
</comment>
<accession>A0A131XS46</accession>
<protein>
    <submittedName>
        <fullName evidence="10">Putative alanyl-trna synthetase</fullName>
    </submittedName>
</protein>
<dbReference type="GO" id="GO:0005737">
    <property type="term" value="C:cytoplasm"/>
    <property type="evidence" value="ECO:0007669"/>
    <property type="project" value="UniProtKB-SubCell"/>
</dbReference>
<evidence type="ECO:0000256" key="6">
    <source>
        <dbReference type="ARBA" id="ARBA00022833"/>
    </source>
</evidence>
<dbReference type="SMART" id="SM00863">
    <property type="entry name" value="tRNA_SAD"/>
    <property type="match status" value="1"/>
</dbReference>
<dbReference type="PANTHER" id="PTHR43462">
    <property type="entry name" value="ALANYL-TRNA EDITING PROTEIN"/>
    <property type="match status" value="1"/>
</dbReference>
<dbReference type="EMBL" id="GEFH01000085">
    <property type="protein sequence ID" value="JAP68496.1"/>
    <property type="molecule type" value="mRNA"/>
</dbReference>
<dbReference type="GO" id="GO:0002196">
    <property type="term" value="F:Ser-tRNA(Ala) deacylase activity"/>
    <property type="evidence" value="ECO:0007669"/>
    <property type="project" value="TreeGrafter"/>
</dbReference>
<evidence type="ECO:0000256" key="7">
    <source>
        <dbReference type="ARBA" id="ARBA00022917"/>
    </source>
</evidence>
<comment type="similarity">
    <text evidence="3">Belongs to the class-II aminoacyl-tRNA synthetase family. Alax-L subfamily.</text>
</comment>
<dbReference type="InterPro" id="IPR051335">
    <property type="entry name" value="Alanyl-tRNA_Editing_Enzymes"/>
</dbReference>
<evidence type="ECO:0000256" key="1">
    <source>
        <dbReference type="ARBA" id="ARBA00001947"/>
    </source>
</evidence>
<dbReference type="Gene3D" id="3.30.980.10">
    <property type="entry name" value="Threonyl-trna Synthetase, Chain A, domain 2"/>
    <property type="match status" value="1"/>
</dbReference>
<name>A0A131XS46_9ACAR</name>
<sequence>MIFACQRDSYLRSLKTRVVACSPVLDESAQNVYEVVFEDTVLFPEGGGQPDDRGLVGNVPVLRVFRRDGEAVHVVCSAIEVGTEVEMSVDWKRRYDHMQQHSGQHLITAVAEQEFGFPTTSWNLGEETSFIELDAPKGIKNEYLQDLESLVNEKIRQNLPVHVNLYEPGSEMLRSVRTRLKLPDEGDVIRVVTIEGVDSNTCCGTHVSNLGHLQMIKLLYTEKGKQGKTNLHFMVGNRILGYLDKTVLREKAITSLLKCGPDDHASMIEKLNKSLKLANKNSLTALRDLAIAEARLLKQQELLPAFHTFHRREADAEFMAIFANELADKDVLLFLTCGDEKGSGQFLVSGPENIVAAVGPKVCELLDGKGFFKHGKFQGKARALSGRGKVEKHLTDVLASASK</sequence>
<dbReference type="Gene3D" id="2.40.30.130">
    <property type="match status" value="1"/>
</dbReference>
<dbReference type="PANTHER" id="PTHR43462:SF1">
    <property type="entry name" value="ALANYL-TRNA EDITING PROTEIN AARSD1"/>
    <property type="match status" value="1"/>
</dbReference>
<dbReference type="FunFam" id="3.30.980.10:FF:000007">
    <property type="entry name" value="alanyl-tRNA editing protein Aarsd1"/>
    <property type="match status" value="1"/>
</dbReference>
<keyword evidence="10" id="KW-0030">Aminoacyl-tRNA synthetase</keyword>
<feature type="domain" description="Alanyl-transfer RNA synthetases family profile" evidence="9">
    <location>
        <begin position="1"/>
        <end position="245"/>
    </location>
</feature>
<evidence type="ECO:0000259" key="9">
    <source>
        <dbReference type="PROSITE" id="PS50860"/>
    </source>
</evidence>
<dbReference type="GO" id="GO:0006419">
    <property type="term" value="P:alanyl-tRNA aminoacylation"/>
    <property type="evidence" value="ECO:0007669"/>
    <property type="project" value="InterPro"/>
</dbReference>
<dbReference type="SUPFAM" id="SSF50447">
    <property type="entry name" value="Translation proteins"/>
    <property type="match status" value="1"/>
</dbReference>
<evidence type="ECO:0000256" key="4">
    <source>
        <dbReference type="ARBA" id="ARBA00022490"/>
    </source>
</evidence>
<reference evidence="10" key="1">
    <citation type="journal article" date="2017" name="Ticks Tick Borne Dis.">
        <title>An insight into the sialome of Hyalomma excavatum.</title>
        <authorList>
            <person name="Ribeiro J.M."/>
            <person name="Slovak M."/>
            <person name="Francischetti I.M."/>
        </authorList>
    </citation>
    <scope>NUCLEOTIDE SEQUENCE</scope>
    <source>
        <strain evidence="10">Samish</strain>
        <tissue evidence="10">Salivary glands</tissue>
    </source>
</reference>
<keyword evidence="4" id="KW-0963">Cytoplasm</keyword>
<dbReference type="InterPro" id="IPR018163">
    <property type="entry name" value="Thr/Ala-tRNA-synth_IIc_edit"/>
</dbReference>
<dbReference type="InterPro" id="IPR018165">
    <property type="entry name" value="Ala-tRNA-synth_IIc_core"/>
</dbReference>
<dbReference type="FunFam" id="2.40.30.130:FF:000003">
    <property type="entry name" value="alanyl-tRNA editing protein Aarsd1"/>
    <property type="match status" value="1"/>
</dbReference>
<keyword evidence="7" id="KW-0648">Protein biosynthesis</keyword>
<dbReference type="InterPro" id="IPR009000">
    <property type="entry name" value="Transl_B-barrel_sf"/>
</dbReference>
<evidence type="ECO:0000256" key="8">
    <source>
        <dbReference type="ARBA" id="ARBA00053555"/>
    </source>
</evidence>
<dbReference type="GO" id="GO:0046872">
    <property type="term" value="F:metal ion binding"/>
    <property type="evidence" value="ECO:0007669"/>
    <property type="project" value="UniProtKB-KW"/>
</dbReference>
<dbReference type="GO" id="GO:0004813">
    <property type="term" value="F:alanine-tRNA ligase activity"/>
    <property type="evidence" value="ECO:0007669"/>
    <property type="project" value="InterPro"/>
</dbReference>
<keyword evidence="5" id="KW-0479">Metal-binding</keyword>
<dbReference type="GO" id="GO:0003676">
    <property type="term" value="F:nucleic acid binding"/>
    <property type="evidence" value="ECO:0007669"/>
    <property type="project" value="InterPro"/>
</dbReference>
<organism evidence="10">
    <name type="scientific">Hyalomma excavatum</name>
    <dbReference type="NCBI Taxonomy" id="257692"/>
    <lineage>
        <taxon>Eukaryota</taxon>
        <taxon>Metazoa</taxon>
        <taxon>Ecdysozoa</taxon>
        <taxon>Arthropoda</taxon>
        <taxon>Chelicerata</taxon>
        <taxon>Arachnida</taxon>
        <taxon>Acari</taxon>
        <taxon>Parasitiformes</taxon>
        <taxon>Ixodida</taxon>
        <taxon>Ixodoidea</taxon>
        <taxon>Ixodidae</taxon>
        <taxon>Hyalomminae</taxon>
        <taxon>Hyalomma</taxon>
    </lineage>
</organism>
<dbReference type="AlphaFoldDB" id="A0A131XS46"/>
<keyword evidence="6" id="KW-0862">Zinc</keyword>
<keyword evidence="10" id="KW-0436">Ligase</keyword>
<evidence type="ECO:0000313" key="10">
    <source>
        <dbReference type="EMBL" id="JAP68496.1"/>
    </source>
</evidence>
<evidence type="ECO:0000256" key="2">
    <source>
        <dbReference type="ARBA" id="ARBA00004496"/>
    </source>
</evidence>
<comment type="cofactor">
    <cofactor evidence="1">
        <name>Zn(2+)</name>
        <dbReference type="ChEBI" id="CHEBI:29105"/>
    </cofactor>
</comment>
<dbReference type="GO" id="GO:0005524">
    <property type="term" value="F:ATP binding"/>
    <property type="evidence" value="ECO:0007669"/>
    <property type="project" value="InterPro"/>
</dbReference>
<evidence type="ECO:0000256" key="5">
    <source>
        <dbReference type="ARBA" id="ARBA00022723"/>
    </source>
</evidence>
<dbReference type="InterPro" id="IPR012947">
    <property type="entry name" value="tRNA_SAD"/>
</dbReference>
<proteinExistence type="evidence at transcript level"/>